<dbReference type="EMBL" id="JAVRJZ010000012">
    <property type="protein sequence ID" value="KAK2715256.1"/>
    <property type="molecule type" value="Genomic_DNA"/>
</dbReference>
<name>A0AA88L7A4_ARTSF</name>
<comment type="caution">
    <text evidence="1">The sequence shown here is derived from an EMBL/GenBank/DDBJ whole genome shotgun (WGS) entry which is preliminary data.</text>
</comment>
<evidence type="ECO:0000313" key="1">
    <source>
        <dbReference type="EMBL" id="KAK2715256.1"/>
    </source>
</evidence>
<reference evidence="1" key="1">
    <citation type="submission" date="2023-07" db="EMBL/GenBank/DDBJ databases">
        <title>Chromosome-level genome assembly of Artemia franciscana.</title>
        <authorList>
            <person name="Jo E."/>
        </authorList>
    </citation>
    <scope>NUCLEOTIDE SEQUENCE</scope>
    <source>
        <tissue evidence="1">Whole body</tissue>
    </source>
</reference>
<organism evidence="1 2">
    <name type="scientific">Artemia franciscana</name>
    <name type="common">Brine shrimp</name>
    <name type="synonym">Artemia sanfranciscana</name>
    <dbReference type="NCBI Taxonomy" id="6661"/>
    <lineage>
        <taxon>Eukaryota</taxon>
        <taxon>Metazoa</taxon>
        <taxon>Ecdysozoa</taxon>
        <taxon>Arthropoda</taxon>
        <taxon>Crustacea</taxon>
        <taxon>Branchiopoda</taxon>
        <taxon>Anostraca</taxon>
        <taxon>Artemiidae</taxon>
        <taxon>Artemia</taxon>
    </lineage>
</organism>
<keyword evidence="2" id="KW-1185">Reference proteome</keyword>
<protein>
    <submittedName>
        <fullName evidence="1">Uncharacterized protein</fullName>
    </submittedName>
</protein>
<accession>A0AA88L7A4</accession>
<sequence>MLVINVVRYFSWIFTPSMPPSTLNPLAITHALSEALAITSVLSLATTYTSMSFAPSLTPATPPQIVCQVGLMIQRILNEGVFPLHLICKRVADTSHCVYVQNGSGFETL</sequence>
<gene>
    <name evidence="1" type="ORF">QYM36_010041</name>
</gene>
<evidence type="ECO:0000313" key="2">
    <source>
        <dbReference type="Proteomes" id="UP001187531"/>
    </source>
</evidence>
<proteinExistence type="predicted"/>
<dbReference type="Proteomes" id="UP001187531">
    <property type="component" value="Unassembled WGS sequence"/>
</dbReference>
<dbReference type="AlphaFoldDB" id="A0AA88L7A4"/>